<accession>A0A8J7PL09</accession>
<comment type="caution">
    <text evidence="1">The sequence shown here is derived from an EMBL/GenBank/DDBJ whole genome shotgun (WGS) entry which is preliminary data.</text>
</comment>
<protein>
    <submittedName>
        <fullName evidence="1">Uncharacterized protein</fullName>
    </submittedName>
</protein>
<dbReference type="AlphaFoldDB" id="A0A8J7PL09"/>
<reference evidence="1" key="1">
    <citation type="submission" date="2021-02" db="EMBL/GenBank/DDBJ databases">
        <title>Genome-Resolved Metagenomics of a Microbial Community Performing Photosynthetic Biological Nutrient Removal.</title>
        <authorList>
            <person name="Mcdaniel E.A."/>
        </authorList>
    </citation>
    <scope>NUCLEOTIDE SEQUENCE</scope>
    <source>
        <strain evidence="1">UWPOB_OBS1</strain>
    </source>
</reference>
<organism evidence="1 2">
    <name type="scientific">Candidatus Obscuribacter phosphatis</name>
    <dbReference type="NCBI Taxonomy" id="1906157"/>
    <lineage>
        <taxon>Bacteria</taxon>
        <taxon>Bacillati</taxon>
        <taxon>Candidatus Melainabacteria</taxon>
        <taxon>Candidatus Obscuribacterales</taxon>
        <taxon>Candidatus Obscuribacteraceae</taxon>
        <taxon>Candidatus Obscuribacter</taxon>
    </lineage>
</organism>
<dbReference type="EMBL" id="JAFLCK010000039">
    <property type="protein sequence ID" value="MBN8662448.1"/>
    <property type="molecule type" value="Genomic_DNA"/>
</dbReference>
<name>A0A8J7PL09_9BACT</name>
<gene>
    <name evidence="1" type="ORF">J0M35_18910</name>
</gene>
<dbReference type="Proteomes" id="UP000664277">
    <property type="component" value="Unassembled WGS sequence"/>
</dbReference>
<sequence>MAGRTRRSARRKKILLTAGLTCFLATGISAGIFPRQTGASAKSLTRQQKQVIAKELHLAGLAARKANLKMDQDIEALAEALPVLLSRLTKKLAPGQVITSPVLETTEPVKTILSRNPYAQEKELAGELSRQRAEYAAAAPAVQHQGFGSTKIKGDRREQEEEQTPRLYIVGVSPQEISETTNGGELSETLKAQTQTNRIAGTYYVFCDRKQFLVTAIGLEGEALHGEKGLRASLGAIPSTGP</sequence>
<evidence type="ECO:0000313" key="2">
    <source>
        <dbReference type="Proteomes" id="UP000664277"/>
    </source>
</evidence>
<evidence type="ECO:0000313" key="1">
    <source>
        <dbReference type="EMBL" id="MBN8662448.1"/>
    </source>
</evidence>
<proteinExistence type="predicted"/>